<dbReference type="InterPro" id="IPR032710">
    <property type="entry name" value="NTF2-like_dom_sf"/>
</dbReference>
<protein>
    <recommendedName>
        <fullName evidence="5">Lumazine-binding domain</fullName>
    </recommendedName>
</protein>
<keyword evidence="2" id="KW-0472">Membrane</keyword>
<evidence type="ECO:0008006" key="5">
    <source>
        <dbReference type="Google" id="ProtNLM"/>
    </source>
</evidence>
<reference evidence="3 4" key="1">
    <citation type="submission" date="2016-06" db="EMBL/GenBank/DDBJ databases">
        <authorList>
            <person name="Kjaerup R.B."/>
            <person name="Dalgaard T.S."/>
            <person name="Juul-Madsen H.R."/>
        </authorList>
    </citation>
    <scope>NUCLEOTIDE SEQUENCE [LARGE SCALE GENOMIC DNA]</scope>
    <source>
        <strain evidence="3 4">DSM 45248</strain>
    </source>
</reference>
<name>A0A1A8ZKR3_9ACTN</name>
<evidence type="ECO:0000313" key="3">
    <source>
        <dbReference type="EMBL" id="SBT44456.1"/>
    </source>
</evidence>
<proteinExistence type="predicted"/>
<dbReference type="EMBL" id="LT594324">
    <property type="protein sequence ID" value="SBT44456.1"/>
    <property type="molecule type" value="Genomic_DNA"/>
</dbReference>
<accession>A0A1A8ZKR3</accession>
<dbReference type="SUPFAM" id="SSF54427">
    <property type="entry name" value="NTF2-like"/>
    <property type="match status" value="1"/>
</dbReference>
<dbReference type="AlphaFoldDB" id="A0A1A8ZKR3"/>
<dbReference type="PATRIC" id="fig|299146.4.peg.2140"/>
<keyword evidence="4" id="KW-1185">Reference proteome</keyword>
<evidence type="ECO:0000256" key="2">
    <source>
        <dbReference type="SAM" id="Phobius"/>
    </source>
</evidence>
<feature type="compositionally biased region" description="Pro residues" evidence="1">
    <location>
        <begin position="16"/>
        <end position="41"/>
    </location>
</feature>
<keyword evidence="2" id="KW-1133">Transmembrane helix</keyword>
<feature type="region of interest" description="Disordered" evidence="1">
    <location>
        <begin position="1"/>
        <end position="56"/>
    </location>
</feature>
<dbReference type="Proteomes" id="UP000198765">
    <property type="component" value="Chromosome I"/>
</dbReference>
<evidence type="ECO:0000313" key="4">
    <source>
        <dbReference type="Proteomes" id="UP000198765"/>
    </source>
</evidence>
<sequence>MPPPPGQPAPGYSGPPVQPAPWPIAPPGYGPGAPAGPPVGPLVPGAPGGQPPYPPAPTAVGGGKRVWIIAAVAAGVLLLAACGVGAYLVVGHTGVSKPPAVTDETRIRKLVEDFAAAVDRDDQQAILNQVCAAEAEDIMADDDFDPSLAPPANPPSVRPVTVADIQVSGDTASARVSRPSQPDVTLHFRKEGGAWKVCAPAGDPAEPSASASPTG</sequence>
<keyword evidence="2" id="KW-0812">Transmembrane</keyword>
<gene>
    <name evidence="3" type="ORF">GA0070621_2072</name>
</gene>
<evidence type="ECO:0000256" key="1">
    <source>
        <dbReference type="SAM" id="MobiDB-lite"/>
    </source>
</evidence>
<feature type="transmembrane region" description="Helical" evidence="2">
    <location>
        <begin position="66"/>
        <end position="90"/>
    </location>
</feature>
<organism evidence="3 4">
    <name type="scientific">Micromonospora narathiwatensis</name>
    <dbReference type="NCBI Taxonomy" id="299146"/>
    <lineage>
        <taxon>Bacteria</taxon>
        <taxon>Bacillati</taxon>
        <taxon>Actinomycetota</taxon>
        <taxon>Actinomycetes</taxon>
        <taxon>Micromonosporales</taxon>
        <taxon>Micromonosporaceae</taxon>
        <taxon>Micromonospora</taxon>
    </lineage>
</organism>